<dbReference type="InterPro" id="IPR036188">
    <property type="entry name" value="FAD/NAD-bd_sf"/>
</dbReference>
<dbReference type="RefSeq" id="WP_013170547.1">
    <property type="nucleotide sequence ID" value="NC_014218.1"/>
</dbReference>
<evidence type="ECO:0000256" key="3">
    <source>
        <dbReference type="ARBA" id="ARBA00022630"/>
    </source>
</evidence>
<dbReference type="InterPro" id="IPR002938">
    <property type="entry name" value="FAD-bd"/>
</dbReference>
<dbReference type="InterPro" id="IPR039651">
    <property type="entry name" value="FixC-like"/>
</dbReference>
<dbReference type="Proteomes" id="UP000000376">
    <property type="component" value="Chromosome"/>
</dbReference>
<protein>
    <submittedName>
        <fullName evidence="7">Electron-transferring-flavoproteindehydrogenase</fullName>
        <ecNumber evidence="7">1.5.5.1</ecNumber>
    </submittedName>
</protein>
<evidence type="ECO:0000256" key="4">
    <source>
        <dbReference type="ARBA" id="ARBA00022827"/>
    </source>
</evidence>
<evidence type="ECO:0000259" key="6">
    <source>
        <dbReference type="Pfam" id="PF01494"/>
    </source>
</evidence>
<organism evidence="7 8">
    <name type="scientific">Arcanobacterium haemolyticum (strain ATCC 9345 / DSM 20595 / CCM 5947 / CCUG 17215 / LMG 16163 / NBRC 15585 / NCTC 8452 / 11018)</name>
    <dbReference type="NCBI Taxonomy" id="644284"/>
    <lineage>
        <taxon>Bacteria</taxon>
        <taxon>Bacillati</taxon>
        <taxon>Actinomycetota</taxon>
        <taxon>Actinomycetes</taxon>
        <taxon>Actinomycetales</taxon>
        <taxon>Actinomycetaceae</taxon>
        <taxon>Arcanobacterium</taxon>
    </lineage>
</organism>
<comment type="cofactor">
    <cofactor evidence="1">
        <name>FAD</name>
        <dbReference type="ChEBI" id="CHEBI:57692"/>
    </cofactor>
</comment>
<keyword evidence="8" id="KW-1185">Reference proteome</keyword>
<dbReference type="AlphaFoldDB" id="D7BK76"/>
<dbReference type="PANTHER" id="PTHR43624">
    <property type="entry name" value="ELECTRON TRANSFER FLAVOPROTEIN-QUINONE OXIDOREDUCTASE YDIS-RELATED"/>
    <property type="match status" value="1"/>
</dbReference>
<evidence type="ECO:0000313" key="8">
    <source>
        <dbReference type="Proteomes" id="UP000000376"/>
    </source>
</evidence>
<keyword evidence="3" id="KW-0285">Flavoprotein</keyword>
<accession>D7BK76</accession>
<comment type="similarity">
    <text evidence="2">Belongs to the ETF-QO/FixC family.</text>
</comment>
<reference evidence="7 8" key="1">
    <citation type="journal article" date="2010" name="Stand. Genomic Sci.">
        <title>Complete genome sequence of Arcanobacterium haemolyticum type strain (11018).</title>
        <authorList>
            <person name="Yasawong M."/>
            <person name="Teshima H."/>
            <person name="Lapidus A."/>
            <person name="Nolan M."/>
            <person name="Lucas S."/>
            <person name="Glavina Del Rio T."/>
            <person name="Tice H."/>
            <person name="Cheng J."/>
            <person name="Bruce D."/>
            <person name="Detter C."/>
            <person name="Tapia R."/>
            <person name="Han C."/>
            <person name="Goodwin L."/>
            <person name="Pitluck S."/>
            <person name="Liolios K."/>
            <person name="Ivanova N."/>
            <person name="Mavromatis K."/>
            <person name="Mikhailova N."/>
            <person name="Pati A."/>
            <person name="Chen A."/>
            <person name="Palaniappan K."/>
            <person name="Land M."/>
            <person name="Hauser L."/>
            <person name="Chang Y."/>
            <person name="Jeffries C."/>
            <person name="Rohde M."/>
            <person name="Sikorski J."/>
            <person name="Pukall R."/>
            <person name="Goker M."/>
            <person name="Woyke T."/>
            <person name="Bristow J."/>
            <person name="Eisen J."/>
            <person name="Markowitz V."/>
            <person name="Hugenholtz P."/>
            <person name="Kyrpides N."/>
            <person name="Klenk H."/>
        </authorList>
    </citation>
    <scope>NUCLEOTIDE SEQUENCE [LARGE SCALE GENOMIC DNA]</scope>
    <source>
        <strain evidence="8">ATCC 9345 / DSM 20595 / CCUG 17215 / LMG 16163 / NBRC 15585 / NCTC 8452 / 11018</strain>
    </source>
</reference>
<evidence type="ECO:0000256" key="5">
    <source>
        <dbReference type="ARBA" id="ARBA00023002"/>
    </source>
</evidence>
<dbReference type="KEGG" id="ahe:Arch_1354"/>
<name>D7BK76_ARCHD</name>
<dbReference type="GO" id="GO:0004174">
    <property type="term" value="F:electron-transferring-flavoprotein dehydrogenase activity"/>
    <property type="evidence" value="ECO:0007669"/>
    <property type="project" value="UniProtKB-EC"/>
</dbReference>
<dbReference type="SUPFAM" id="SSF51905">
    <property type="entry name" value="FAD/NAD(P)-binding domain"/>
    <property type="match status" value="1"/>
</dbReference>
<dbReference type="PANTHER" id="PTHR43624:SF2">
    <property type="entry name" value="ELECTRON TRANSFER FLAVOPROTEIN-QUINONE OXIDOREDUCTASE YDIS-RELATED"/>
    <property type="match status" value="1"/>
</dbReference>
<dbReference type="HOGENOM" id="CLU_050977_0_0_11"/>
<evidence type="ECO:0000256" key="2">
    <source>
        <dbReference type="ARBA" id="ARBA00006796"/>
    </source>
</evidence>
<dbReference type="PRINTS" id="PR00420">
    <property type="entry name" value="RNGMNOXGNASE"/>
</dbReference>
<keyword evidence="4" id="KW-0274">FAD</keyword>
<evidence type="ECO:0000313" key="7">
    <source>
        <dbReference type="EMBL" id="ADH93056.1"/>
    </source>
</evidence>
<dbReference type="GO" id="GO:0071949">
    <property type="term" value="F:FAD binding"/>
    <property type="evidence" value="ECO:0007669"/>
    <property type="project" value="InterPro"/>
</dbReference>
<keyword evidence="5 7" id="KW-0560">Oxidoreductase</keyword>
<dbReference type="Gene3D" id="3.50.50.60">
    <property type="entry name" value="FAD/NAD(P)-binding domain"/>
    <property type="match status" value="1"/>
</dbReference>
<dbReference type="eggNOG" id="COG0644">
    <property type="taxonomic scope" value="Bacteria"/>
</dbReference>
<dbReference type="EMBL" id="CP002045">
    <property type="protein sequence ID" value="ADH93056.1"/>
    <property type="molecule type" value="Genomic_DNA"/>
</dbReference>
<dbReference type="STRING" id="644284.Arch_1354"/>
<sequence>MSEIEYDFDVIVVGGGIAGSVCAYLLAQEGREVLLIERGVEAGTKNLSGGIFYCRVMEEIFPDFANTAPVERRITRNCLSFLNKESAVNIDYWDNRLAEPVNAVSVLRAKFDPWLAEQCENVGVTVMPGIKVDELLQDSGKVIGVRAGEDELRARVVVAADGVNSFLAQYANLRQKDPASCFGVGVKSVIHIGEKAVKERFNLSGDDGAAYAIVGDCTQGVAGGGFMYTNKDSVSIGVVMMLDDMKKHDLASSDIHDHFLNHPFIAPFLEDGELLEYGCHLVAEGGKKMQHDLVHDGLVLIGDAAGFTLNTGFTVRGMDLAAGSARCAARAISEALEKGDYSQAALQKYVDYTNESFVGKDMETFKRAPEFLEHNKEMYGRMGEMIANVFFGIYNLDLSPRKSLMKTAWGAFKQSGMKVTRLARIGIEAVRAL</sequence>
<dbReference type="SUPFAM" id="SSF54373">
    <property type="entry name" value="FAD-linked reductases, C-terminal domain"/>
    <property type="match status" value="1"/>
</dbReference>
<proteinExistence type="inferred from homology"/>
<gene>
    <name evidence="7" type="ordered locus">Arch_1354</name>
</gene>
<evidence type="ECO:0000256" key="1">
    <source>
        <dbReference type="ARBA" id="ARBA00001974"/>
    </source>
</evidence>
<feature type="domain" description="FAD-binding" evidence="6">
    <location>
        <begin position="8"/>
        <end position="350"/>
    </location>
</feature>
<dbReference type="EC" id="1.5.5.1" evidence="7"/>
<dbReference type="Pfam" id="PF01494">
    <property type="entry name" value="FAD_binding_3"/>
    <property type="match status" value="1"/>
</dbReference>